<accession>A0A1H7LM47</accession>
<dbReference type="OrthoDB" id="9781069at2"/>
<dbReference type="RefSeq" id="WP_074833763.1">
    <property type="nucleotide sequence ID" value="NZ_FOAT01000009.1"/>
</dbReference>
<feature type="transmembrane region" description="Helical" evidence="1">
    <location>
        <begin position="242"/>
        <end position="262"/>
    </location>
</feature>
<feature type="transmembrane region" description="Helical" evidence="1">
    <location>
        <begin position="15"/>
        <end position="37"/>
    </location>
</feature>
<dbReference type="AlphaFoldDB" id="A0A1H7LM47"/>
<protein>
    <submittedName>
        <fullName evidence="2">TraX protein</fullName>
    </submittedName>
</protein>
<name>A0A1H7LM47_RUMAL</name>
<gene>
    <name evidence="2" type="ORF">SAMN05216469_10977</name>
</gene>
<proteinExistence type="predicted"/>
<feature type="transmembrane region" description="Helical" evidence="1">
    <location>
        <begin position="105"/>
        <end position="124"/>
    </location>
</feature>
<evidence type="ECO:0000256" key="1">
    <source>
        <dbReference type="SAM" id="Phobius"/>
    </source>
</evidence>
<reference evidence="2 3" key="1">
    <citation type="submission" date="2016-10" db="EMBL/GenBank/DDBJ databases">
        <authorList>
            <person name="de Groot N.N."/>
        </authorList>
    </citation>
    <scope>NUCLEOTIDE SEQUENCE [LARGE SCALE GENOMIC DNA]</scope>
    <source>
        <strain evidence="2 3">KH2T6</strain>
    </source>
</reference>
<keyword evidence="1" id="KW-0472">Membrane</keyword>
<feature type="transmembrane region" description="Helical" evidence="1">
    <location>
        <begin position="76"/>
        <end position="99"/>
    </location>
</feature>
<evidence type="ECO:0000313" key="2">
    <source>
        <dbReference type="EMBL" id="SEK99966.1"/>
    </source>
</evidence>
<feature type="transmembrane region" description="Helical" evidence="1">
    <location>
        <begin position="43"/>
        <end position="64"/>
    </location>
</feature>
<dbReference type="Pfam" id="PF05857">
    <property type="entry name" value="TraX"/>
    <property type="match status" value="1"/>
</dbReference>
<evidence type="ECO:0000313" key="3">
    <source>
        <dbReference type="Proteomes" id="UP000186015"/>
    </source>
</evidence>
<keyword evidence="1" id="KW-1133">Transmembrane helix</keyword>
<feature type="transmembrane region" description="Helical" evidence="1">
    <location>
        <begin position="203"/>
        <end position="230"/>
    </location>
</feature>
<dbReference type="EMBL" id="FOAT01000009">
    <property type="protein sequence ID" value="SEK99966.1"/>
    <property type="molecule type" value="Genomic_DNA"/>
</dbReference>
<keyword evidence="1" id="KW-0812">Transmembrane</keyword>
<dbReference type="InterPro" id="IPR008875">
    <property type="entry name" value="TraX"/>
</dbReference>
<feature type="transmembrane region" description="Helical" evidence="1">
    <location>
        <begin position="171"/>
        <end position="196"/>
    </location>
</feature>
<organism evidence="2 3">
    <name type="scientific">Ruminococcus albus</name>
    <dbReference type="NCBI Taxonomy" id="1264"/>
    <lineage>
        <taxon>Bacteria</taxon>
        <taxon>Bacillati</taxon>
        <taxon>Bacillota</taxon>
        <taxon>Clostridia</taxon>
        <taxon>Eubacteriales</taxon>
        <taxon>Oscillospiraceae</taxon>
        <taxon>Ruminococcus</taxon>
    </lineage>
</organism>
<sequence length="265" mass="30155">MQTNQKYKIIDRDMIKFIAIIPMAIGHFVDFYCGASASLKNSLILFLLAQASLIASPIFFYFIAEGFRHTHSVKKYAARLFIFAVITQIPYCMMCNGTLVISGMYTYLNVFFTLFLGLISLAVCESNLNQLAKIALVVILDTVTYLLQIQWLIFGIPIILILYYFKDRPTLRFSLFALCCIGSLLITTLPAASLYYSKGLTKYFNLCIVGSVIDLCFLIAGYFIVTLFYNGEKGKNPAFTKWFFYIFYPAHLFLIYIAKTVAGKY</sequence>
<feature type="transmembrane region" description="Helical" evidence="1">
    <location>
        <begin position="136"/>
        <end position="165"/>
    </location>
</feature>
<dbReference type="Proteomes" id="UP000186015">
    <property type="component" value="Unassembled WGS sequence"/>
</dbReference>